<organism evidence="3 4">
    <name type="scientific">Paenibacillus qinlingensis</name>
    <dbReference type="NCBI Taxonomy" id="1837343"/>
    <lineage>
        <taxon>Bacteria</taxon>
        <taxon>Bacillati</taxon>
        <taxon>Bacillota</taxon>
        <taxon>Bacilli</taxon>
        <taxon>Bacillales</taxon>
        <taxon>Paenibacillaceae</taxon>
        <taxon>Paenibacillus</taxon>
    </lineage>
</organism>
<feature type="region of interest" description="Disordered" evidence="2">
    <location>
        <begin position="224"/>
        <end position="253"/>
    </location>
</feature>
<evidence type="ECO:0000313" key="3">
    <source>
        <dbReference type="EMBL" id="MDR6550259.1"/>
    </source>
</evidence>
<dbReference type="Proteomes" id="UP001267290">
    <property type="component" value="Unassembled WGS sequence"/>
</dbReference>
<dbReference type="RefSeq" id="WP_310224772.1">
    <property type="nucleotide sequence ID" value="NZ_JAVDSB010000001.1"/>
</dbReference>
<comment type="caution">
    <text evidence="3">The sequence shown here is derived from an EMBL/GenBank/DDBJ whole genome shotgun (WGS) entry which is preliminary data.</text>
</comment>
<evidence type="ECO:0000256" key="1">
    <source>
        <dbReference type="SAM" id="Coils"/>
    </source>
</evidence>
<keyword evidence="1" id="KW-0175">Coiled coil</keyword>
<keyword evidence="4" id="KW-1185">Reference proteome</keyword>
<sequence>MNISIHLNNERTPGRLEVPINIHPSHPPQTLDKHKRDDNKDTLTISPQAHNLYMNHGLKTPQLERLMEQKENMLDRRNDYISSALERGASPEDMKIELEQMDKQMEDLNKQIQQLQHEKLNKATGLSDVNDKENDGVIDKKDTRSDTDSSTTNQLSSETMNALLSTHTEMNQAERVKKAQLTLETEALSWSSDPVRSARLKSKAAELDGKIMDTSQKVMITLNQANEKSSEDIQTPLPTDENGENENPFTNPL</sequence>
<feature type="compositionally biased region" description="Basic and acidic residues" evidence="2">
    <location>
        <begin position="129"/>
        <end position="147"/>
    </location>
</feature>
<name>A0ABU1NS33_9BACL</name>
<feature type="compositionally biased region" description="Polar residues" evidence="2">
    <location>
        <begin position="224"/>
        <end position="237"/>
    </location>
</feature>
<feature type="region of interest" description="Disordered" evidence="2">
    <location>
        <begin position="120"/>
        <end position="157"/>
    </location>
</feature>
<proteinExistence type="predicted"/>
<protein>
    <submittedName>
        <fullName evidence="3">Nucleic acid-binding Zn-ribbon protein</fullName>
    </submittedName>
</protein>
<dbReference type="EMBL" id="JAVDSB010000001">
    <property type="protein sequence ID" value="MDR6550259.1"/>
    <property type="molecule type" value="Genomic_DNA"/>
</dbReference>
<feature type="coiled-coil region" evidence="1">
    <location>
        <begin position="63"/>
        <end position="118"/>
    </location>
</feature>
<gene>
    <name evidence="3" type="ORF">J2736_001442</name>
</gene>
<evidence type="ECO:0000313" key="4">
    <source>
        <dbReference type="Proteomes" id="UP001267290"/>
    </source>
</evidence>
<accession>A0ABU1NS33</accession>
<evidence type="ECO:0000256" key="2">
    <source>
        <dbReference type="SAM" id="MobiDB-lite"/>
    </source>
</evidence>
<reference evidence="3 4" key="1">
    <citation type="submission" date="2023-07" db="EMBL/GenBank/DDBJ databases">
        <title>Sorghum-associated microbial communities from plants grown in Nebraska, USA.</title>
        <authorList>
            <person name="Schachtman D."/>
        </authorList>
    </citation>
    <scope>NUCLEOTIDE SEQUENCE [LARGE SCALE GENOMIC DNA]</scope>
    <source>
        <strain evidence="3 4">CC258</strain>
    </source>
</reference>